<evidence type="ECO:0000313" key="1">
    <source>
        <dbReference type="EMBL" id="MDR6225761.1"/>
    </source>
</evidence>
<comment type="caution">
    <text evidence="1">The sequence shown here is derived from an EMBL/GenBank/DDBJ whole genome shotgun (WGS) entry which is preliminary data.</text>
</comment>
<keyword evidence="2" id="KW-1185">Reference proteome</keyword>
<proteinExistence type="predicted"/>
<dbReference type="Gene3D" id="3.30.470.20">
    <property type="entry name" value="ATP-grasp fold, B domain"/>
    <property type="match status" value="1"/>
</dbReference>
<name>A0ABU1ILV8_9BACL</name>
<evidence type="ECO:0000313" key="2">
    <source>
        <dbReference type="Proteomes" id="UP001185012"/>
    </source>
</evidence>
<dbReference type="InterPro" id="IPR026838">
    <property type="entry name" value="YheC/D"/>
</dbReference>
<dbReference type="SUPFAM" id="SSF56059">
    <property type="entry name" value="Glutathione synthetase ATP-binding domain-like"/>
    <property type="match status" value="1"/>
</dbReference>
<accession>A0ABU1ILV8</accession>
<dbReference type="RefSeq" id="WP_309864800.1">
    <property type="nucleotide sequence ID" value="NZ_JAVDQG010000003.1"/>
</dbReference>
<protein>
    <submittedName>
        <fullName evidence="1">Glutathione synthase/RimK-type ligase-like ATP-grasp enzyme</fullName>
    </submittedName>
</protein>
<gene>
    <name evidence="1" type="ORF">JOE21_001759</name>
</gene>
<organism evidence="1 2">
    <name type="scientific">Desmospora profundinema</name>
    <dbReference type="NCBI Taxonomy" id="1571184"/>
    <lineage>
        <taxon>Bacteria</taxon>
        <taxon>Bacillati</taxon>
        <taxon>Bacillota</taxon>
        <taxon>Bacilli</taxon>
        <taxon>Bacillales</taxon>
        <taxon>Thermoactinomycetaceae</taxon>
        <taxon>Desmospora</taxon>
    </lineage>
</organism>
<dbReference type="Proteomes" id="UP001185012">
    <property type="component" value="Unassembled WGS sequence"/>
</dbReference>
<reference evidence="1 2" key="1">
    <citation type="submission" date="2023-07" db="EMBL/GenBank/DDBJ databases">
        <title>Genomic Encyclopedia of Type Strains, Phase IV (KMG-IV): sequencing the most valuable type-strain genomes for metagenomic binning, comparative biology and taxonomic classification.</title>
        <authorList>
            <person name="Goeker M."/>
        </authorList>
    </citation>
    <scope>NUCLEOTIDE SEQUENCE [LARGE SCALE GENOMIC DNA]</scope>
    <source>
        <strain evidence="1 2">DSM 45903</strain>
    </source>
</reference>
<sequence>MVKIGYKWGVHRTLMGDATVAEALPETKLFQEQNLMNMLRRHSTVILKPSGGTGGYGIIQVSRKPTGRYELRWGGSRQILPNIGALLRALKPWLRSGGSRYMIQQRVNLAEIAGRPLDVRVMVQRRKGGPWTVTAHIARVAAKGLFITNVARRGTLVPVKNTLQRSTMKGAAVEKVMNDLAMISLQAAKRLGRFSPSSLAAGFDLGVDHRGKVWMLEANPKPALYIFRHNKTMYNRILQYPLGY</sequence>
<dbReference type="EMBL" id="JAVDQG010000003">
    <property type="protein sequence ID" value="MDR6225761.1"/>
    <property type="molecule type" value="Genomic_DNA"/>
</dbReference>
<dbReference type="Pfam" id="PF14398">
    <property type="entry name" value="ATPgrasp_YheCD"/>
    <property type="match status" value="1"/>
</dbReference>